<evidence type="ECO:0000256" key="1">
    <source>
        <dbReference type="SAM" id="SignalP"/>
    </source>
</evidence>
<proteinExistence type="predicted"/>
<name>A0A0C1QYA5_9BACT</name>
<dbReference type="PANTHER" id="PTHR35340:SF10">
    <property type="entry name" value="CYTOPLASMIC PROTEIN"/>
    <property type="match status" value="1"/>
</dbReference>
<gene>
    <name evidence="3" type="ORF">SE37_11070</name>
</gene>
<dbReference type="Pfam" id="PF17425">
    <property type="entry name" value="Arylsulfotran_N"/>
    <property type="match status" value="1"/>
</dbReference>
<sequence>MNRPKAALLKTGKMARLVLCAAMLGAAVPTMALAIGGASGAKIDYEIQGQIGEVQINPYKIAPLTAIIKDGGYTISDASVTIVPKKGGQTISYRVAASRLKDYAGIPVFGLYADYTNTVNVEYVKHYGGKAEKIKESYTIYAPPLYSDPDGTIFQKGAFFRDVKVTKVDKEFADRLYFVNNLAEKSGNGTKVVWNNPVGGALEWNFAPQNFIIDTQGEVRWYMFANPIYDLESIYHGGVMMGFKQNDDGALSWGYGQRYAKYDIMGREIFNRRLPNGYNDFSHSMETMKNGHFLLRVGSANYKRPDGKNVRTVRDVILEVDANGNVVDDWRLFEILDSYRDVVLKVLDQGAVCLNIDASQAGHTLTADDLAKMDKNDHFGDIVGSGPGRNWAHVNSVDYDEEDDSIIISSRHQSAIIKIGRDKKVKWILGSPEGWKGDFVGKVLTPVDAKGAKIACENSKCEGDFDWTWTQHTAFKIDSKSKGDIIYVSAFDNGDARGMEQPALPSMKYSRAVIYKIDQKKMTVEQVWEYGKDRGYGWFSPVTSLTEYQPDKNSVFAYSATAGADFNVKSGAFTTAPNPFINEFKWGAKEPSVEIQIMNATGYQAMPFNIEKALSK</sequence>
<keyword evidence="4" id="KW-1185">Reference proteome</keyword>
<keyword evidence="1" id="KW-0732">Signal</keyword>
<dbReference type="InterPro" id="IPR053143">
    <property type="entry name" value="Arylsulfate_ST"/>
</dbReference>
<dbReference type="Gene3D" id="2.60.40.3100">
    <property type="entry name" value="Arylsulphate sulphotransferase monomer, N-terminal domain"/>
    <property type="match status" value="1"/>
</dbReference>
<feature type="domain" description="Arylsulfotransferase N-terminal" evidence="2">
    <location>
        <begin position="54"/>
        <end position="143"/>
    </location>
</feature>
<dbReference type="Proteomes" id="UP000031433">
    <property type="component" value="Unassembled WGS sequence"/>
</dbReference>
<evidence type="ECO:0000313" key="3">
    <source>
        <dbReference type="EMBL" id="KIE43136.1"/>
    </source>
</evidence>
<feature type="chain" id="PRO_5002151491" description="Arylsulfotransferase N-terminal domain-containing protein" evidence="1">
    <location>
        <begin position="35"/>
        <end position="616"/>
    </location>
</feature>
<dbReference type="InterPro" id="IPR010262">
    <property type="entry name" value="Arylsulfotransferase_bact"/>
</dbReference>
<dbReference type="PANTHER" id="PTHR35340">
    <property type="entry name" value="PQQ ENZYME REPEAT PROTEIN-RELATED"/>
    <property type="match status" value="1"/>
</dbReference>
<reference evidence="3 4" key="1">
    <citation type="submission" date="2015-01" db="EMBL/GenBank/DDBJ databases">
        <title>Genome sequence of the anaerobic bacterium Geobacter soli GSS01, a dissimilatory Fe(III) reducer from soil.</title>
        <authorList>
            <person name="Yang G."/>
            <person name="Zhou S."/>
        </authorList>
    </citation>
    <scope>NUCLEOTIDE SEQUENCE [LARGE SCALE GENOMIC DNA]</scope>
    <source>
        <strain evidence="3 4">GSS01</strain>
    </source>
</reference>
<dbReference type="InterPro" id="IPR038477">
    <property type="entry name" value="ASST_N_sf"/>
</dbReference>
<feature type="signal peptide" evidence="1">
    <location>
        <begin position="1"/>
        <end position="34"/>
    </location>
</feature>
<dbReference type="InterPro" id="IPR035391">
    <property type="entry name" value="Arylsulfotran_N"/>
</dbReference>
<accession>A0A0C1QYA5</accession>
<dbReference type="EMBL" id="JXBL01000001">
    <property type="protein sequence ID" value="KIE43136.1"/>
    <property type="molecule type" value="Genomic_DNA"/>
</dbReference>
<organism evidence="3 4">
    <name type="scientific">Geobacter soli</name>
    <dbReference type="NCBI Taxonomy" id="1510391"/>
    <lineage>
        <taxon>Bacteria</taxon>
        <taxon>Pseudomonadati</taxon>
        <taxon>Thermodesulfobacteriota</taxon>
        <taxon>Desulfuromonadia</taxon>
        <taxon>Geobacterales</taxon>
        <taxon>Geobacteraceae</taxon>
        <taxon>Geobacter</taxon>
    </lineage>
</organism>
<evidence type="ECO:0000313" key="4">
    <source>
        <dbReference type="Proteomes" id="UP000031433"/>
    </source>
</evidence>
<protein>
    <recommendedName>
        <fullName evidence="2">Arylsulfotransferase N-terminal domain-containing protein</fullName>
    </recommendedName>
</protein>
<dbReference type="RefSeq" id="WP_039646331.1">
    <property type="nucleotide sequence ID" value="NZ_JXBL01000001.1"/>
</dbReference>
<dbReference type="AlphaFoldDB" id="A0A0C1QYA5"/>
<evidence type="ECO:0000259" key="2">
    <source>
        <dbReference type="Pfam" id="PF17425"/>
    </source>
</evidence>
<comment type="caution">
    <text evidence="3">The sequence shown here is derived from an EMBL/GenBank/DDBJ whole genome shotgun (WGS) entry which is preliminary data.</text>
</comment>
<dbReference type="Pfam" id="PF05935">
    <property type="entry name" value="Arylsulfotrans"/>
    <property type="match status" value="1"/>
</dbReference>
<dbReference type="GO" id="GO:0004062">
    <property type="term" value="F:aryl sulfotransferase activity"/>
    <property type="evidence" value="ECO:0007669"/>
    <property type="project" value="InterPro"/>
</dbReference>